<protein>
    <recommendedName>
        <fullName evidence="6">F-box domain-containing protein</fullName>
    </recommendedName>
</protein>
<dbReference type="Pfam" id="PF00400">
    <property type="entry name" value="WD40"/>
    <property type="match status" value="6"/>
</dbReference>
<dbReference type="PROSITE" id="PS50294">
    <property type="entry name" value="WD_REPEATS_REGION"/>
    <property type="match status" value="3"/>
</dbReference>
<dbReference type="Gene3D" id="2.130.10.10">
    <property type="entry name" value="YVTN repeat-like/Quinoprotein amine dehydrogenase"/>
    <property type="match status" value="2"/>
</dbReference>
<dbReference type="InterPro" id="IPR020472">
    <property type="entry name" value="WD40_PAC1"/>
</dbReference>
<dbReference type="InterPro" id="IPR036322">
    <property type="entry name" value="WD40_repeat_dom_sf"/>
</dbReference>
<organism evidence="4 5">
    <name type="scientific">Friedmanniomyces endolithicus</name>
    <dbReference type="NCBI Taxonomy" id="329885"/>
    <lineage>
        <taxon>Eukaryota</taxon>
        <taxon>Fungi</taxon>
        <taxon>Dikarya</taxon>
        <taxon>Ascomycota</taxon>
        <taxon>Pezizomycotina</taxon>
        <taxon>Dothideomycetes</taxon>
        <taxon>Dothideomycetidae</taxon>
        <taxon>Mycosphaerellales</taxon>
        <taxon>Teratosphaeriaceae</taxon>
        <taxon>Friedmanniomyces</taxon>
    </lineage>
</organism>
<dbReference type="PANTHER" id="PTHR22847:SF723">
    <property type="entry name" value="E3 UBIQUITIN LIGASE COMPLEX SCF SUBUNIT SCONB-RELATED"/>
    <property type="match status" value="1"/>
</dbReference>
<keyword evidence="2" id="KW-0677">Repeat</keyword>
<feature type="repeat" description="WD" evidence="3">
    <location>
        <begin position="75"/>
        <end position="114"/>
    </location>
</feature>
<comment type="caution">
    <text evidence="4">The sequence shown here is derived from an EMBL/GenBank/DDBJ whole genome shotgun (WGS) entry which is preliminary data.</text>
</comment>
<evidence type="ECO:0000313" key="4">
    <source>
        <dbReference type="EMBL" id="KAK0974895.1"/>
    </source>
</evidence>
<evidence type="ECO:0008006" key="6">
    <source>
        <dbReference type="Google" id="ProtNLM"/>
    </source>
</evidence>
<evidence type="ECO:0000256" key="1">
    <source>
        <dbReference type="ARBA" id="ARBA00022574"/>
    </source>
</evidence>
<keyword evidence="1 3" id="KW-0853">WD repeat</keyword>
<dbReference type="PROSITE" id="PS50082">
    <property type="entry name" value="WD_REPEATS_2"/>
    <property type="match status" value="4"/>
</dbReference>
<dbReference type="PRINTS" id="PR00320">
    <property type="entry name" value="GPROTEINBRPT"/>
</dbReference>
<dbReference type="SUPFAM" id="SSF81383">
    <property type="entry name" value="F-box domain"/>
    <property type="match status" value="1"/>
</dbReference>
<dbReference type="SUPFAM" id="SSF50978">
    <property type="entry name" value="WD40 repeat-like"/>
    <property type="match status" value="1"/>
</dbReference>
<evidence type="ECO:0000256" key="3">
    <source>
        <dbReference type="PROSITE-ProRule" id="PRU00221"/>
    </source>
</evidence>
<gene>
    <name evidence="4" type="ORF">LTR91_014234</name>
</gene>
<feature type="repeat" description="WD" evidence="3">
    <location>
        <begin position="200"/>
        <end position="239"/>
    </location>
</feature>
<accession>A0AAN6QNN0</accession>
<dbReference type="Proteomes" id="UP001175353">
    <property type="component" value="Unassembled WGS sequence"/>
</dbReference>
<evidence type="ECO:0000256" key="2">
    <source>
        <dbReference type="ARBA" id="ARBA00022737"/>
    </source>
</evidence>
<dbReference type="PANTHER" id="PTHR22847">
    <property type="entry name" value="WD40 REPEAT PROTEIN"/>
    <property type="match status" value="1"/>
</dbReference>
<keyword evidence="5" id="KW-1185">Reference proteome</keyword>
<dbReference type="CDD" id="cd00200">
    <property type="entry name" value="WD40"/>
    <property type="match status" value="1"/>
</dbReference>
<dbReference type="Gene3D" id="1.20.1280.50">
    <property type="match status" value="1"/>
</dbReference>
<reference evidence="4" key="1">
    <citation type="submission" date="2023-06" db="EMBL/GenBank/DDBJ databases">
        <title>Black Yeasts Isolated from many extreme environments.</title>
        <authorList>
            <person name="Coleine C."/>
            <person name="Stajich J.E."/>
            <person name="Selbmann L."/>
        </authorList>
    </citation>
    <scope>NUCLEOTIDE SEQUENCE</scope>
    <source>
        <strain evidence="4">CCFEE 5200</strain>
    </source>
</reference>
<evidence type="ECO:0000313" key="5">
    <source>
        <dbReference type="Proteomes" id="UP001175353"/>
    </source>
</evidence>
<dbReference type="InterPro" id="IPR036047">
    <property type="entry name" value="F-box-like_dom_sf"/>
</dbReference>
<dbReference type="AlphaFoldDB" id="A0AAN6QNN0"/>
<sequence>MTCATWHQVSQDPALWRRLYSHERGTIQIDSGPRVRLSEISVDWYNLYKQRTRLNQNWMAGRFVNPQLPHPNHPAEGHTDDIYAIQLHGKHPVSGSVDRTIRIWDVDTGRLVGEPLQGHAGSVLCLQFDPRDHEDTIVSGGAGGELIFWVFSTRTKIKIVSNAHGDAVTCLKFDQTRLVTCSQDETIKVWDRMTLSAQILTGHRGSVNAIDFSGDTLVSASGDRTVKVWSISENVCLRTVEEPRSVACVRLHGDWVMSGGRDGCLRMYNALLEPQGAPLFGHSDLVRTFQARLTDGPTETIVSGSYDGSVLVWMRTSKGHWCARRVHRHDPARRCAGVAATWRISDGTSVSGRVHRSTRRSLETLCGPVASSAERHHGLAAHAPAGDTATDVNHPWIFGVDINDRRLAYCSNNATIMGLGFADNDPEIVSFCDLELALDRTGGQSRSPVP</sequence>
<dbReference type="InterPro" id="IPR015943">
    <property type="entry name" value="WD40/YVTN_repeat-like_dom_sf"/>
</dbReference>
<dbReference type="EMBL" id="JAUJLE010000150">
    <property type="protein sequence ID" value="KAK0974895.1"/>
    <property type="molecule type" value="Genomic_DNA"/>
</dbReference>
<dbReference type="InterPro" id="IPR001680">
    <property type="entry name" value="WD40_rpt"/>
</dbReference>
<dbReference type="SMART" id="SM00320">
    <property type="entry name" value="WD40"/>
    <property type="match status" value="6"/>
</dbReference>
<feature type="repeat" description="WD" evidence="3">
    <location>
        <begin position="116"/>
        <end position="159"/>
    </location>
</feature>
<proteinExistence type="predicted"/>
<name>A0AAN6QNN0_9PEZI</name>
<feature type="repeat" description="WD" evidence="3">
    <location>
        <begin position="161"/>
        <end position="191"/>
    </location>
</feature>